<evidence type="ECO:0000313" key="2">
    <source>
        <dbReference type="EMBL" id="ROR74354.1"/>
    </source>
</evidence>
<proteinExistence type="predicted"/>
<dbReference type="InterPro" id="IPR012337">
    <property type="entry name" value="RNaseH-like_sf"/>
</dbReference>
<dbReference type="GO" id="GO:0015074">
    <property type="term" value="P:DNA integration"/>
    <property type="evidence" value="ECO:0007669"/>
    <property type="project" value="InterPro"/>
</dbReference>
<dbReference type="NCBIfam" id="NF033577">
    <property type="entry name" value="transpos_IS481"/>
    <property type="match status" value="1"/>
</dbReference>
<dbReference type="InterPro" id="IPR047656">
    <property type="entry name" value="IS481-like_transpos"/>
</dbReference>
<accession>A0A3N2BGZ1</accession>
<evidence type="ECO:0000259" key="1">
    <source>
        <dbReference type="PROSITE" id="PS50994"/>
    </source>
</evidence>
<dbReference type="AlphaFoldDB" id="A0A3N2BGZ1"/>
<reference evidence="2 3" key="1">
    <citation type="submission" date="2018-11" db="EMBL/GenBank/DDBJ databases">
        <title>Sequencing the genomes of 1000 actinobacteria strains.</title>
        <authorList>
            <person name="Klenk H.-P."/>
        </authorList>
    </citation>
    <scope>NUCLEOTIDE SEQUENCE [LARGE SCALE GENOMIC DNA]</scope>
    <source>
        <strain evidence="2 3">DSM 11294</strain>
    </source>
</reference>
<feature type="domain" description="Integrase catalytic" evidence="1">
    <location>
        <begin position="139"/>
        <end position="313"/>
    </location>
</feature>
<dbReference type="PANTHER" id="PTHR35004">
    <property type="entry name" value="TRANSPOSASE RV3428C-RELATED"/>
    <property type="match status" value="1"/>
</dbReference>
<comment type="caution">
    <text evidence="2">The sequence shown here is derived from an EMBL/GenBank/DDBJ whole genome shotgun (WGS) entry which is preliminary data.</text>
</comment>
<protein>
    <submittedName>
        <fullName evidence="2">Transposase</fullName>
    </submittedName>
</protein>
<dbReference type="Pfam" id="PF13565">
    <property type="entry name" value="HTH_32"/>
    <property type="match status" value="1"/>
</dbReference>
<dbReference type="Gene3D" id="3.30.420.10">
    <property type="entry name" value="Ribonuclease H-like superfamily/Ribonuclease H"/>
    <property type="match status" value="1"/>
</dbReference>
<keyword evidence="3" id="KW-1185">Reference proteome</keyword>
<gene>
    <name evidence="2" type="ORF">EDD31_2763</name>
</gene>
<dbReference type="SUPFAM" id="SSF46689">
    <property type="entry name" value="Homeodomain-like"/>
    <property type="match status" value="1"/>
</dbReference>
<organism evidence="2 3">
    <name type="scientific">Bogoriella caseilytica</name>
    <dbReference type="NCBI Taxonomy" id="56055"/>
    <lineage>
        <taxon>Bacteria</taxon>
        <taxon>Bacillati</taxon>
        <taxon>Actinomycetota</taxon>
        <taxon>Actinomycetes</taxon>
        <taxon>Micrococcales</taxon>
        <taxon>Bogoriellaceae</taxon>
        <taxon>Bogoriella</taxon>
    </lineage>
</organism>
<dbReference type="Pfam" id="PF13683">
    <property type="entry name" value="rve_3"/>
    <property type="match status" value="1"/>
</dbReference>
<dbReference type="PROSITE" id="PS50994">
    <property type="entry name" value="INTEGRASE"/>
    <property type="match status" value="1"/>
</dbReference>
<dbReference type="PANTHER" id="PTHR35004:SF6">
    <property type="entry name" value="TRANSPOSASE"/>
    <property type="match status" value="1"/>
</dbReference>
<evidence type="ECO:0000313" key="3">
    <source>
        <dbReference type="Proteomes" id="UP000280668"/>
    </source>
</evidence>
<sequence length="403" mass="45466">MWVWFQALEMSKRRLVITAVLAGATQSEVARRYGVSQGWISRLMARWRAEGEAAFEPRSRAPKTRPGATAPATVDLVVALRTQLSAQGLDAGAETIAWHLKHDHNTAISRATIHRILTRAGLIDPSPRKRPRASYIRFEAAQPNETWQSDFTHYRLSDGRDAEIITWLDDHSRYALHISAHRPITALIVATTFRDTAGEHGIPASTLTDNGMVYTVRLASQGHRGGRTALEAQLRLWDVIQKNSRPGHPTTCGKVERFQQTMKNWLRAHPHQPATTAELQDLLDQFRHEYNTRRPHRSLPNRATPATLYTSLPKALPGPSRDTQTHERVRHDIIDASGKVTLRHAGRLLKLGIGRDHARTPAILLIQDLDVRVIHATTGEILRELTIDPTRTYQRQSQKRQMG</sequence>
<dbReference type="EMBL" id="RKHK01000001">
    <property type="protein sequence ID" value="ROR74354.1"/>
    <property type="molecule type" value="Genomic_DNA"/>
</dbReference>
<dbReference type="InterPro" id="IPR001584">
    <property type="entry name" value="Integrase_cat-core"/>
</dbReference>
<dbReference type="SUPFAM" id="SSF53098">
    <property type="entry name" value="Ribonuclease H-like"/>
    <property type="match status" value="1"/>
</dbReference>
<dbReference type="GO" id="GO:0003676">
    <property type="term" value="F:nucleic acid binding"/>
    <property type="evidence" value="ECO:0007669"/>
    <property type="project" value="InterPro"/>
</dbReference>
<dbReference type="InterPro" id="IPR036397">
    <property type="entry name" value="RNaseH_sf"/>
</dbReference>
<dbReference type="InterPro" id="IPR009057">
    <property type="entry name" value="Homeodomain-like_sf"/>
</dbReference>
<dbReference type="Proteomes" id="UP000280668">
    <property type="component" value="Unassembled WGS sequence"/>
</dbReference>
<name>A0A3N2BGZ1_9MICO</name>